<dbReference type="Pfam" id="PF07715">
    <property type="entry name" value="Plug"/>
    <property type="match status" value="1"/>
</dbReference>
<dbReference type="InterPro" id="IPR039426">
    <property type="entry name" value="TonB-dep_rcpt-like"/>
</dbReference>
<evidence type="ECO:0000256" key="3">
    <source>
        <dbReference type="ARBA" id="ARBA00023237"/>
    </source>
</evidence>
<keyword evidence="6" id="KW-0732">Signal</keyword>
<keyword evidence="5" id="KW-0798">TonB box</keyword>
<dbReference type="PROSITE" id="PS52016">
    <property type="entry name" value="TONB_DEPENDENT_REC_3"/>
    <property type="match status" value="1"/>
</dbReference>
<dbReference type="RefSeq" id="WP_219239350.1">
    <property type="nucleotide sequence ID" value="NZ_JAHWZX010000021.1"/>
</dbReference>
<evidence type="ECO:0000256" key="1">
    <source>
        <dbReference type="ARBA" id="ARBA00022448"/>
    </source>
</evidence>
<sequence>MGRTGYYWVQMGGSALALCAAMPACAQDTERQQYEMPEQEFAQSVRAVVDQSGATIIAPTDLLAGLRAPALRGEFTPEQALVRLVAGTPLRVAHVGDALVLRRALNDRAQAAAAQGGGDSEILVTGTRIRGRAPAGAAVTTINRTDIERSGYATTQQILQALPQNFGGGPNETTAATARNGADANTSYGSGINLRGLGPSSTLVLLDGERPPMAGIAGIFTDLSMIPLSAIERIEVLPDGASALYGSDAVAGVVNIIPRTGFRGLTANVRYGLGDGVDEWQASALAGARWATGHAMIAYEYYHRSRLAAADRGYVSEDLRRYGLSDYRTAAGVPGTITAGGQRFGIPTGQDGTALEPGALIPGQVNVSDRYAGSDILPRQARHAVFANFAQDIGANVELHGQALFGDRRYDVRRPTSRNALTLTVPVTNPFYVDPLGINQPVQVAYNFLNDIGPESGRGYSQALGASLSADVQLRSWTVTLGATYGQQRDGLTVYNLVNTARAAVALADTDPASALNLFGDGSANNPATIDFIRGTLTSGGRYRLWSFQLRGEGPLVALPAGDVRLALGVEHRRERYSSDPAGLDITTLTPSVSTSSAFTGSREVTAAYAELAVPLSDFDCGGLAIGRLDVSAALRGERYAGIGDTFNPKFGLSWQPVDALRLRGSWGTSFRAPSFLDLRQDAGSISYFAYPLPDPAAAGGVTNALILRGNDPDLGPERATSWTAGFDVRPDTSRGFSAALTYFNIVYRDRIVNPSSALFSFFTNRDVYAPIIDDSPDPAAVAGYYASPYFLPLTPIPASAITAVVDARTQNLASQRLSGLDFDVAYRLPFSEGAAEFGISGSYLIDFRQKLTADAPSITLADTIGNPPDLRLRGRASVSSGGVGAAVFANYLDGYTNNSSGAGTPVDSWLTIDLQLRYETESNFVVPGVSLVLSVTNLFDRDPPRTAYLLGTTTVGYDVENASPLGRIVALQLSKQW</sequence>
<dbReference type="Pfam" id="PF00593">
    <property type="entry name" value="TonB_dep_Rec_b-barrel"/>
    <property type="match status" value="1"/>
</dbReference>
<evidence type="ECO:0000256" key="4">
    <source>
        <dbReference type="PROSITE-ProRule" id="PRU01360"/>
    </source>
</evidence>
<evidence type="ECO:0000256" key="2">
    <source>
        <dbReference type="ARBA" id="ARBA00023136"/>
    </source>
</evidence>
<feature type="domain" description="Secretin/TonB short N-terminal" evidence="7">
    <location>
        <begin position="54"/>
        <end position="104"/>
    </location>
</feature>
<name>A0ABS6XPT7_9SPHN</name>
<dbReference type="PANTHER" id="PTHR47234">
    <property type="match status" value="1"/>
</dbReference>
<keyword evidence="4" id="KW-0812">Transmembrane</keyword>
<protein>
    <submittedName>
        <fullName evidence="8">TonB-dependent receptor</fullName>
    </submittedName>
</protein>
<evidence type="ECO:0000256" key="6">
    <source>
        <dbReference type="SAM" id="SignalP"/>
    </source>
</evidence>
<keyword evidence="3 4" id="KW-0998">Cell outer membrane</keyword>
<comment type="similarity">
    <text evidence="4 5">Belongs to the TonB-dependent receptor family.</text>
</comment>
<dbReference type="InterPro" id="IPR012910">
    <property type="entry name" value="Plug_dom"/>
</dbReference>
<organism evidence="8 9">
    <name type="scientific">Stakelama flava</name>
    <dbReference type="NCBI Taxonomy" id="2860338"/>
    <lineage>
        <taxon>Bacteria</taxon>
        <taxon>Pseudomonadati</taxon>
        <taxon>Pseudomonadota</taxon>
        <taxon>Alphaproteobacteria</taxon>
        <taxon>Sphingomonadales</taxon>
        <taxon>Sphingomonadaceae</taxon>
        <taxon>Stakelama</taxon>
    </lineage>
</organism>
<evidence type="ECO:0000259" key="7">
    <source>
        <dbReference type="SMART" id="SM00965"/>
    </source>
</evidence>
<dbReference type="InterPro" id="IPR011662">
    <property type="entry name" value="Secretin/TonB_short_N"/>
</dbReference>
<keyword evidence="1 4" id="KW-0813">Transport</keyword>
<proteinExistence type="inferred from homology"/>
<gene>
    <name evidence="8" type="ORF">KY084_15310</name>
</gene>
<keyword evidence="2 4" id="KW-0472">Membrane</keyword>
<dbReference type="PANTHER" id="PTHR47234:SF1">
    <property type="entry name" value="TONB-DEPENDENT RECEPTOR"/>
    <property type="match status" value="1"/>
</dbReference>
<feature type="chain" id="PRO_5046150910" evidence="6">
    <location>
        <begin position="27"/>
        <end position="978"/>
    </location>
</feature>
<dbReference type="InterPro" id="IPR000531">
    <property type="entry name" value="Beta-barrel_TonB"/>
</dbReference>
<comment type="subcellular location">
    <subcellularLocation>
        <location evidence="4">Cell outer membrane</location>
        <topology evidence="4">Multi-pass membrane protein</topology>
    </subcellularLocation>
</comment>
<evidence type="ECO:0000256" key="5">
    <source>
        <dbReference type="RuleBase" id="RU003357"/>
    </source>
</evidence>
<dbReference type="SMART" id="SM00965">
    <property type="entry name" value="STN"/>
    <property type="match status" value="1"/>
</dbReference>
<evidence type="ECO:0000313" key="9">
    <source>
        <dbReference type="Proteomes" id="UP001197214"/>
    </source>
</evidence>
<dbReference type="Proteomes" id="UP001197214">
    <property type="component" value="Unassembled WGS sequence"/>
</dbReference>
<reference evidence="8 9" key="1">
    <citation type="submission" date="2021-07" db="EMBL/GenBank/DDBJ databases">
        <title>Stakelama flava sp. nov., a novel endophytic bacterium isolated from branch of Kandelia candel.</title>
        <authorList>
            <person name="Tuo L."/>
        </authorList>
    </citation>
    <scope>NUCLEOTIDE SEQUENCE [LARGE SCALE GENOMIC DNA]</scope>
    <source>
        <strain evidence="8 9">CBK3Z-3</strain>
    </source>
</reference>
<dbReference type="EMBL" id="JAHWZX010000021">
    <property type="protein sequence ID" value="MBW4332228.1"/>
    <property type="molecule type" value="Genomic_DNA"/>
</dbReference>
<evidence type="ECO:0000313" key="8">
    <source>
        <dbReference type="EMBL" id="MBW4332228.1"/>
    </source>
</evidence>
<keyword evidence="8" id="KW-0675">Receptor</keyword>
<dbReference type="Pfam" id="PF07660">
    <property type="entry name" value="STN"/>
    <property type="match status" value="1"/>
</dbReference>
<feature type="signal peptide" evidence="6">
    <location>
        <begin position="1"/>
        <end position="26"/>
    </location>
</feature>
<accession>A0ABS6XPT7</accession>
<keyword evidence="4" id="KW-1134">Transmembrane beta strand</keyword>
<comment type="caution">
    <text evidence="8">The sequence shown here is derived from an EMBL/GenBank/DDBJ whole genome shotgun (WGS) entry which is preliminary data.</text>
</comment>
<keyword evidence="9" id="KW-1185">Reference proteome</keyword>